<evidence type="ECO:0000313" key="2">
    <source>
        <dbReference type="Proteomes" id="UP000320475"/>
    </source>
</evidence>
<proteinExistence type="predicted"/>
<dbReference type="Proteomes" id="UP000320475">
    <property type="component" value="Unassembled WGS sequence"/>
</dbReference>
<accession>A0A507C6R3</accession>
<protein>
    <submittedName>
        <fullName evidence="1">Uncharacterized protein</fullName>
    </submittedName>
</protein>
<dbReference type="AlphaFoldDB" id="A0A507C6R3"/>
<name>A0A507C6R3_9FUNG</name>
<dbReference type="EMBL" id="QEAM01000776">
    <property type="protein sequence ID" value="TPX35191.1"/>
    <property type="molecule type" value="Genomic_DNA"/>
</dbReference>
<organism evidence="1 2">
    <name type="scientific">Synchytrium endobioticum</name>
    <dbReference type="NCBI Taxonomy" id="286115"/>
    <lineage>
        <taxon>Eukaryota</taxon>
        <taxon>Fungi</taxon>
        <taxon>Fungi incertae sedis</taxon>
        <taxon>Chytridiomycota</taxon>
        <taxon>Chytridiomycota incertae sedis</taxon>
        <taxon>Chytridiomycetes</taxon>
        <taxon>Synchytriales</taxon>
        <taxon>Synchytriaceae</taxon>
        <taxon>Synchytrium</taxon>
    </lineage>
</organism>
<sequence length="193" mass="21154">MDYTSIQGAQEDERLALQTIYQDLLVWDNTDCSGTYGALSVIPSLDTSIAISIPGSTNNTKSSTMPITHFPPTITIPSHRIIHSSRNLNISRGSVYGVHHASRFTESTGNTRNATPEHELCENIRCTYQTFGPEPLPQQAPQPKLPAVPPGETVALSSIQRAMFKQDSINDKVPVHPAMIHCHDTMTYGISNP</sequence>
<dbReference type="VEuPathDB" id="FungiDB:SeMB42_g06693"/>
<evidence type="ECO:0000313" key="1">
    <source>
        <dbReference type="EMBL" id="TPX35191.1"/>
    </source>
</evidence>
<reference evidence="1 2" key="1">
    <citation type="journal article" date="2019" name="Sci. Rep.">
        <title>Comparative genomics of chytrid fungi reveal insights into the obligate biotrophic and pathogenic lifestyle of Synchytrium endobioticum.</title>
        <authorList>
            <person name="van de Vossenberg B.T.L.H."/>
            <person name="Warris S."/>
            <person name="Nguyen H.D.T."/>
            <person name="van Gent-Pelzer M.P.E."/>
            <person name="Joly D.L."/>
            <person name="van de Geest H.C."/>
            <person name="Bonants P.J.M."/>
            <person name="Smith D.S."/>
            <person name="Levesque C.A."/>
            <person name="van der Lee T.A.J."/>
        </authorList>
    </citation>
    <scope>NUCLEOTIDE SEQUENCE [LARGE SCALE GENOMIC DNA]</scope>
    <source>
        <strain evidence="1 2">LEV6574</strain>
    </source>
</reference>
<comment type="caution">
    <text evidence="1">The sequence shown here is derived from an EMBL/GenBank/DDBJ whole genome shotgun (WGS) entry which is preliminary data.</text>
</comment>
<gene>
    <name evidence="1" type="ORF">SeLEV6574_g08202</name>
</gene>